<dbReference type="Proteomes" id="UP000239872">
    <property type="component" value="Unassembled WGS sequence"/>
</dbReference>
<organism evidence="1 2">
    <name type="scientific">Flavipsychrobacter stenotrophus</name>
    <dbReference type="NCBI Taxonomy" id="2077091"/>
    <lineage>
        <taxon>Bacteria</taxon>
        <taxon>Pseudomonadati</taxon>
        <taxon>Bacteroidota</taxon>
        <taxon>Chitinophagia</taxon>
        <taxon>Chitinophagales</taxon>
        <taxon>Chitinophagaceae</taxon>
        <taxon>Flavipsychrobacter</taxon>
    </lineage>
</organism>
<accession>A0A2S7SV39</accession>
<gene>
    <name evidence="1" type="ORF">CJD36_012485</name>
</gene>
<reference evidence="1 2" key="1">
    <citation type="submission" date="2018-01" db="EMBL/GenBank/DDBJ databases">
        <title>A novel member of the phylum Bacteroidetes isolated from glacier ice.</title>
        <authorList>
            <person name="Liu Q."/>
            <person name="Xin Y.-H."/>
        </authorList>
    </citation>
    <scope>NUCLEOTIDE SEQUENCE [LARGE SCALE GENOMIC DNA]</scope>
    <source>
        <strain evidence="1 2">RB1R16</strain>
    </source>
</reference>
<dbReference type="EMBL" id="PPSL01000003">
    <property type="protein sequence ID" value="PQJ10780.1"/>
    <property type="molecule type" value="Genomic_DNA"/>
</dbReference>
<comment type="caution">
    <text evidence="1">The sequence shown here is derived from an EMBL/GenBank/DDBJ whole genome shotgun (WGS) entry which is preliminary data.</text>
</comment>
<dbReference type="AlphaFoldDB" id="A0A2S7SV39"/>
<protein>
    <submittedName>
        <fullName evidence="1">Uncharacterized protein</fullName>
    </submittedName>
</protein>
<evidence type="ECO:0000313" key="2">
    <source>
        <dbReference type="Proteomes" id="UP000239872"/>
    </source>
</evidence>
<dbReference type="RefSeq" id="WP_105039507.1">
    <property type="nucleotide sequence ID" value="NZ_PPSL01000003.1"/>
</dbReference>
<evidence type="ECO:0000313" key="1">
    <source>
        <dbReference type="EMBL" id="PQJ10780.1"/>
    </source>
</evidence>
<proteinExistence type="predicted"/>
<keyword evidence="2" id="KW-1185">Reference proteome</keyword>
<name>A0A2S7SV39_9BACT</name>
<sequence length="161" mass="19464">MNQHKSNNDIRYKFYQHLNASEDLVKGGWILHNMASGNTDRYDDYKRCRTIDTRYGRIMQLTTELQPSYQPKYENWYSLHFPMLHVDILNEYNGSMLYDDLPNGIRQVCNIAEKHLLMDQIFEDWVYKQKGRFKNEWDIFTYLEQNRMLLEFNGKTICNSL</sequence>